<sequence>MLRVKELEATLRRAMTDGVTNVMLVNDEGALIAAARSEEVDQTVSAVLASIYNEYKVAERFVDRDTPTSLQSILFDCASARVACTTLDGQVLVCVCGDRKTQYGILWNKLELLKEGLKCLEPVFAPMASVSSG</sequence>
<dbReference type="SUPFAM" id="SSF103196">
    <property type="entry name" value="Roadblock/LC7 domain"/>
    <property type="match status" value="1"/>
</dbReference>
<reference evidence="3" key="1">
    <citation type="submission" date="2021-01" db="EMBL/GenBank/DDBJ databases">
        <authorList>
            <person name="Corre E."/>
            <person name="Pelletier E."/>
            <person name="Niang G."/>
            <person name="Scheremetjew M."/>
            <person name="Finn R."/>
            <person name="Kale V."/>
            <person name="Holt S."/>
            <person name="Cochrane G."/>
            <person name="Meng A."/>
            <person name="Brown T."/>
            <person name="Cohen L."/>
        </authorList>
    </citation>
    <scope>NUCLEOTIDE SEQUENCE</scope>
</reference>
<gene>
    <name evidence="3" type="ORF">NSCI0253_LOCUS38894</name>
</gene>
<dbReference type="PANTHER" id="PTHR13323">
    <property type="entry name" value="LATE ENDOSOMAL/LYSOSOMAL MP1 INTERACTING PROTEIN"/>
    <property type="match status" value="1"/>
</dbReference>
<organism evidence="3">
    <name type="scientific">Noctiluca scintillans</name>
    <name type="common">Sea sparkle</name>
    <name type="synonym">Red tide dinoflagellate</name>
    <dbReference type="NCBI Taxonomy" id="2966"/>
    <lineage>
        <taxon>Eukaryota</taxon>
        <taxon>Sar</taxon>
        <taxon>Alveolata</taxon>
        <taxon>Dinophyceae</taxon>
        <taxon>Noctilucales</taxon>
        <taxon>Noctilucaceae</taxon>
        <taxon>Noctiluca</taxon>
    </lineage>
</organism>
<dbReference type="GO" id="GO:0005085">
    <property type="term" value="F:guanyl-nucleotide exchange factor activity"/>
    <property type="evidence" value="ECO:0007669"/>
    <property type="project" value="InterPro"/>
</dbReference>
<comment type="similarity">
    <text evidence="1">Belongs to the GAMAD family.</text>
</comment>
<evidence type="ECO:0000313" key="3">
    <source>
        <dbReference type="EMBL" id="CAD8864539.1"/>
    </source>
</evidence>
<dbReference type="InterPro" id="IPR004942">
    <property type="entry name" value="Roadblock/LAMTOR2_dom"/>
</dbReference>
<feature type="domain" description="Roadblock/LAMTOR2" evidence="2">
    <location>
        <begin position="9"/>
        <end position="94"/>
    </location>
</feature>
<evidence type="ECO:0000259" key="2">
    <source>
        <dbReference type="Pfam" id="PF03259"/>
    </source>
</evidence>
<dbReference type="GO" id="GO:0032008">
    <property type="term" value="P:positive regulation of TOR signaling"/>
    <property type="evidence" value="ECO:0007669"/>
    <property type="project" value="InterPro"/>
</dbReference>
<protein>
    <recommendedName>
        <fullName evidence="2">Roadblock/LAMTOR2 domain-containing protein</fullName>
    </recommendedName>
</protein>
<dbReference type="EMBL" id="HBFQ01054688">
    <property type="protein sequence ID" value="CAD8864539.1"/>
    <property type="molecule type" value="Transcribed_RNA"/>
</dbReference>
<evidence type="ECO:0000256" key="1">
    <source>
        <dbReference type="ARBA" id="ARBA00007191"/>
    </source>
</evidence>
<dbReference type="Pfam" id="PF03259">
    <property type="entry name" value="Robl_LC7"/>
    <property type="match status" value="1"/>
</dbReference>
<dbReference type="GO" id="GO:0060090">
    <property type="term" value="F:molecular adaptor activity"/>
    <property type="evidence" value="ECO:0007669"/>
    <property type="project" value="InterPro"/>
</dbReference>
<accession>A0A7S1ATL7</accession>
<dbReference type="Gene3D" id="3.30.450.30">
    <property type="entry name" value="Dynein light chain 2a, cytoplasmic"/>
    <property type="match status" value="1"/>
</dbReference>
<name>A0A7S1ATL7_NOCSC</name>
<proteinExistence type="inferred from homology"/>
<dbReference type="InterPro" id="IPR037587">
    <property type="entry name" value="LAMTOR2-like"/>
</dbReference>
<dbReference type="AlphaFoldDB" id="A0A7S1ATL7"/>